<feature type="region of interest" description="Disordered" evidence="1">
    <location>
        <begin position="502"/>
        <end position="522"/>
    </location>
</feature>
<protein>
    <recommendedName>
        <fullName evidence="2">KIB1-4 beta-propeller domain-containing protein</fullName>
    </recommendedName>
</protein>
<dbReference type="OrthoDB" id="674500at2759"/>
<feature type="compositionally biased region" description="Acidic residues" evidence="1">
    <location>
        <begin position="458"/>
        <end position="483"/>
    </location>
</feature>
<feature type="non-terminal residue" evidence="3">
    <location>
        <position position="1"/>
    </location>
</feature>
<dbReference type="Proteomes" id="UP000324897">
    <property type="component" value="Unassembled WGS sequence"/>
</dbReference>
<evidence type="ECO:0000313" key="4">
    <source>
        <dbReference type="Proteomes" id="UP000324897"/>
    </source>
</evidence>
<evidence type="ECO:0000313" key="3">
    <source>
        <dbReference type="EMBL" id="TVU36156.1"/>
    </source>
</evidence>
<evidence type="ECO:0000256" key="1">
    <source>
        <dbReference type="SAM" id="MobiDB-lite"/>
    </source>
</evidence>
<gene>
    <name evidence="3" type="ORF">EJB05_18073</name>
</gene>
<dbReference type="Pfam" id="PF03478">
    <property type="entry name" value="Beta-prop_KIB1-4"/>
    <property type="match status" value="3"/>
</dbReference>
<feature type="domain" description="KIB1-4 beta-propeller" evidence="2">
    <location>
        <begin position="333"/>
        <end position="609"/>
    </location>
</feature>
<feature type="region of interest" description="Disordered" evidence="1">
    <location>
        <begin position="458"/>
        <end position="487"/>
    </location>
</feature>
<sequence>MSSEHHRLPIVDLFCLAFHDWDRSTTLLSLSGHKRINAGDAYEFLQNKVICPTARGFLLVRDPDIAATFLWNPMDGDKVLLPHLEEVDDTVLMDSHCVLSDKPAAPGCIVVLVEFSANTLIWYCHPGDDQWVKYEYDVGTQVLPYPGEEDQHEDCHLHHGTLQWDKNIEKASVHRMDFSALRWRNVCDLGGRSFLVSRADHIIEYPEVYGDGDALPRLSPLRPLHGTLQHHREEAHHRRRHGRASNGQGFLLVRDRETAATFLHNPGNGDKVHLPPLHGLDDSVLMDSHCLLSDEPTATGCVVLLVEAVDNAVIWYVHPGDDLVGEAKTNEPLWRPQDDARIHLPPLDGIDDLTLMRSQCHLSDEPSAPGCVVVVVEVGDRDHTFIRYCHPGDDQWVKYDYHIGTQPALPDAEGNEFEKSPICPVAACRGKFYFNCTPTELGVLEFCPDPVFSSISLDDESCDEAEDEAASETEDEEEYECEPQADPASTELEVLDPAFSSMSIEESRDESEGELASEDEECERHETRAPAYVFHVESGGELYMVTLMMHVSVYDDGIAEFFVDKMDFSARQWRRVDDLGGRTFFLSTFYFGASCFCGENGGGLQQDCV</sequence>
<name>A0A5J9VL22_9POAL</name>
<dbReference type="AlphaFoldDB" id="A0A5J9VL22"/>
<proteinExistence type="predicted"/>
<accession>A0A5J9VL22</accession>
<feature type="compositionally biased region" description="Acidic residues" evidence="1">
    <location>
        <begin position="507"/>
        <end position="521"/>
    </location>
</feature>
<reference evidence="3 4" key="1">
    <citation type="journal article" date="2019" name="Sci. Rep.">
        <title>A high-quality genome of Eragrostis curvula grass provides insights into Poaceae evolution and supports new strategies to enhance forage quality.</title>
        <authorList>
            <person name="Carballo J."/>
            <person name="Santos B.A.C.M."/>
            <person name="Zappacosta D."/>
            <person name="Garbus I."/>
            <person name="Selva J.P."/>
            <person name="Gallo C.A."/>
            <person name="Diaz A."/>
            <person name="Albertini E."/>
            <person name="Caccamo M."/>
            <person name="Echenique V."/>
        </authorList>
    </citation>
    <scope>NUCLEOTIDE SEQUENCE [LARGE SCALE GENOMIC DNA]</scope>
    <source>
        <strain evidence="4">cv. Victoria</strain>
        <tissue evidence="3">Leaf</tissue>
    </source>
</reference>
<evidence type="ECO:0000259" key="2">
    <source>
        <dbReference type="Pfam" id="PF03478"/>
    </source>
</evidence>
<dbReference type="Gramene" id="TVU36156">
    <property type="protein sequence ID" value="TVU36156"/>
    <property type="gene ID" value="EJB05_18073"/>
</dbReference>
<dbReference type="PANTHER" id="PTHR33127">
    <property type="entry name" value="TRANSMEMBRANE PROTEIN"/>
    <property type="match status" value="1"/>
</dbReference>
<dbReference type="EMBL" id="RWGY01000009">
    <property type="protein sequence ID" value="TVU36156.1"/>
    <property type="molecule type" value="Genomic_DNA"/>
</dbReference>
<feature type="domain" description="KIB1-4 beta-propeller" evidence="2">
    <location>
        <begin position="236"/>
        <end position="322"/>
    </location>
</feature>
<organism evidence="3 4">
    <name type="scientific">Eragrostis curvula</name>
    <name type="common">weeping love grass</name>
    <dbReference type="NCBI Taxonomy" id="38414"/>
    <lineage>
        <taxon>Eukaryota</taxon>
        <taxon>Viridiplantae</taxon>
        <taxon>Streptophyta</taxon>
        <taxon>Embryophyta</taxon>
        <taxon>Tracheophyta</taxon>
        <taxon>Spermatophyta</taxon>
        <taxon>Magnoliopsida</taxon>
        <taxon>Liliopsida</taxon>
        <taxon>Poales</taxon>
        <taxon>Poaceae</taxon>
        <taxon>PACMAD clade</taxon>
        <taxon>Chloridoideae</taxon>
        <taxon>Eragrostideae</taxon>
        <taxon>Eragrostidinae</taxon>
        <taxon>Eragrostis</taxon>
    </lineage>
</organism>
<keyword evidence="4" id="KW-1185">Reference proteome</keyword>
<feature type="domain" description="KIB1-4 beta-propeller" evidence="2">
    <location>
        <begin position="44"/>
        <end position="160"/>
    </location>
</feature>
<dbReference type="PANTHER" id="PTHR33127:SF85">
    <property type="entry name" value="OS11G0436500 PROTEIN"/>
    <property type="match status" value="1"/>
</dbReference>
<comment type="caution">
    <text evidence="3">The sequence shown here is derived from an EMBL/GenBank/DDBJ whole genome shotgun (WGS) entry which is preliminary data.</text>
</comment>
<dbReference type="InterPro" id="IPR005174">
    <property type="entry name" value="KIB1-4_b-propeller"/>
</dbReference>